<feature type="coiled-coil region" evidence="1">
    <location>
        <begin position="144"/>
        <end position="200"/>
    </location>
</feature>
<dbReference type="Proteomes" id="UP000001876">
    <property type="component" value="Unassembled WGS sequence"/>
</dbReference>
<dbReference type="AlphaFoldDB" id="C1N1Y3"/>
<evidence type="ECO:0000256" key="1">
    <source>
        <dbReference type="SAM" id="Coils"/>
    </source>
</evidence>
<reference evidence="3 4" key="1">
    <citation type="journal article" date="2009" name="Science">
        <title>Green evolution and dynamic adaptations revealed by genomes of the marine picoeukaryotes Micromonas.</title>
        <authorList>
            <person name="Worden A.Z."/>
            <person name="Lee J.H."/>
            <person name="Mock T."/>
            <person name="Rouze P."/>
            <person name="Simmons M.P."/>
            <person name="Aerts A.L."/>
            <person name="Allen A.E."/>
            <person name="Cuvelier M.L."/>
            <person name="Derelle E."/>
            <person name="Everett M.V."/>
            <person name="Foulon E."/>
            <person name="Grimwood J."/>
            <person name="Gundlach H."/>
            <person name="Henrissat B."/>
            <person name="Napoli C."/>
            <person name="McDonald S.M."/>
            <person name="Parker M.S."/>
            <person name="Rombauts S."/>
            <person name="Salamov A."/>
            <person name="Von Dassow P."/>
            <person name="Badger J.H."/>
            <person name="Coutinho P.M."/>
            <person name="Demir E."/>
            <person name="Dubchak I."/>
            <person name="Gentemann C."/>
            <person name="Eikrem W."/>
            <person name="Gready J.E."/>
            <person name="John U."/>
            <person name="Lanier W."/>
            <person name="Lindquist E.A."/>
            <person name="Lucas S."/>
            <person name="Mayer K.F."/>
            <person name="Moreau H."/>
            <person name="Not F."/>
            <person name="Otillar R."/>
            <person name="Panaud O."/>
            <person name="Pangilinan J."/>
            <person name="Paulsen I."/>
            <person name="Piegu B."/>
            <person name="Poliakov A."/>
            <person name="Robbens S."/>
            <person name="Schmutz J."/>
            <person name="Toulza E."/>
            <person name="Wyss T."/>
            <person name="Zelensky A."/>
            <person name="Zhou K."/>
            <person name="Armbrust E.V."/>
            <person name="Bhattacharya D."/>
            <person name="Goodenough U.W."/>
            <person name="Van de Peer Y."/>
            <person name="Grigoriev I.V."/>
        </authorList>
    </citation>
    <scope>NUCLEOTIDE SEQUENCE [LARGE SCALE GENOMIC DNA]</scope>
    <source>
        <strain evidence="3 4">CCMP1545</strain>
    </source>
</reference>
<dbReference type="GO" id="GO:0009706">
    <property type="term" value="C:chloroplast inner membrane"/>
    <property type="evidence" value="ECO:0007669"/>
    <property type="project" value="TreeGrafter"/>
</dbReference>
<keyword evidence="1" id="KW-0175">Coiled coil</keyword>
<dbReference type="STRING" id="564608.C1N1Y3"/>
<evidence type="ECO:0000313" key="4">
    <source>
        <dbReference type="Proteomes" id="UP000001876"/>
    </source>
</evidence>
<dbReference type="RefSeq" id="XP_003061994.1">
    <property type="nucleotide sequence ID" value="XM_003061948.1"/>
</dbReference>
<evidence type="ECO:0000256" key="2">
    <source>
        <dbReference type="SAM" id="Phobius"/>
    </source>
</evidence>
<name>C1N1Y3_MICPC</name>
<dbReference type="EMBL" id="GG663745">
    <property type="protein sequence ID" value="EEH53706.1"/>
    <property type="molecule type" value="Genomic_DNA"/>
</dbReference>
<dbReference type="eggNOG" id="ENOG502RXIP">
    <property type="taxonomic scope" value="Eukaryota"/>
</dbReference>
<sequence length="202" mass="20848">MTSFASPTAPRARVVAAGANPRVARAASSSARVRARGASALGKKASEDRRPVAASASFALFSPSRTTTTTTTTTGRRGLTIVAKASDGGGNGGGVGKFLTGFLIGGAVCGVAGVLFAPQLSKTFLKGKDSVGKFLYEDYDEDDDDSLERTRRNLNDKIAQLNSAIDNFSTEADRGLSDKISKLNGEVEKLEKNAEGGAEAAA</sequence>
<keyword evidence="2" id="KW-0472">Membrane</keyword>
<keyword evidence="2" id="KW-1133">Transmembrane helix</keyword>
<organism evidence="4">
    <name type="scientific">Micromonas pusilla (strain CCMP1545)</name>
    <name type="common">Picoplanktonic green alga</name>
    <dbReference type="NCBI Taxonomy" id="564608"/>
    <lineage>
        <taxon>Eukaryota</taxon>
        <taxon>Viridiplantae</taxon>
        <taxon>Chlorophyta</taxon>
        <taxon>Mamiellophyceae</taxon>
        <taxon>Mamiellales</taxon>
        <taxon>Mamiellaceae</taxon>
        <taxon>Micromonas</taxon>
    </lineage>
</organism>
<dbReference type="InterPro" id="IPR040377">
    <property type="entry name" value="Ssl2009-like"/>
</dbReference>
<protein>
    <submittedName>
        <fullName evidence="3">Predicted protein</fullName>
    </submittedName>
</protein>
<accession>C1N1Y3</accession>
<feature type="transmembrane region" description="Helical" evidence="2">
    <location>
        <begin position="98"/>
        <end position="118"/>
    </location>
</feature>
<gene>
    <name evidence="3" type="ORF">MICPUCDRAFT_51779</name>
</gene>
<proteinExistence type="predicted"/>
<keyword evidence="4" id="KW-1185">Reference proteome</keyword>
<dbReference type="GeneID" id="9687637"/>
<dbReference type="GO" id="GO:0009535">
    <property type="term" value="C:chloroplast thylakoid membrane"/>
    <property type="evidence" value="ECO:0007669"/>
    <property type="project" value="TreeGrafter"/>
</dbReference>
<dbReference type="OrthoDB" id="2020464at2759"/>
<keyword evidence="2" id="KW-0812">Transmembrane</keyword>
<dbReference type="PANTHER" id="PTHR34048:SF3">
    <property type="entry name" value="LOW-DENSITY RECEPTOR-LIKE PROTEIN"/>
    <property type="match status" value="1"/>
</dbReference>
<dbReference type="KEGG" id="mpp:MICPUCDRAFT_51779"/>
<dbReference type="PANTHER" id="PTHR34048">
    <property type="entry name" value="LOW-DENSITY RECEPTOR-LIKE PROTEIN"/>
    <property type="match status" value="1"/>
</dbReference>
<evidence type="ECO:0000313" key="3">
    <source>
        <dbReference type="EMBL" id="EEH53706.1"/>
    </source>
</evidence>